<keyword evidence="2" id="KW-1185">Reference proteome</keyword>
<proteinExistence type="predicted"/>
<dbReference type="InParanoid" id="A0A0V1B884"/>
<dbReference type="EMBL" id="JYDH01000085">
    <property type="protein sequence ID" value="KRY33198.1"/>
    <property type="molecule type" value="Genomic_DNA"/>
</dbReference>
<protein>
    <submittedName>
        <fullName evidence="1">Uncharacterized protein</fullName>
    </submittedName>
</protein>
<dbReference type="AlphaFoldDB" id="A0A0V1B884"/>
<organism evidence="1 2">
    <name type="scientific">Trichinella spiralis</name>
    <name type="common">Trichina worm</name>
    <dbReference type="NCBI Taxonomy" id="6334"/>
    <lineage>
        <taxon>Eukaryota</taxon>
        <taxon>Metazoa</taxon>
        <taxon>Ecdysozoa</taxon>
        <taxon>Nematoda</taxon>
        <taxon>Enoplea</taxon>
        <taxon>Dorylaimia</taxon>
        <taxon>Trichinellida</taxon>
        <taxon>Trichinellidae</taxon>
        <taxon>Trichinella</taxon>
    </lineage>
</organism>
<reference evidence="1 2" key="1">
    <citation type="submission" date="2015-01" db="EMBL/GenBank/DDBJ databases">
        <title>Evolution of Trichinella species and genotypes.</title>
        <authorList>
            <person name="Korhonen P.K."/>
            <person name="Edoardo P."/>
            <person name="Giuseppe L.R."/>
            <person name="Gasser R.B."/>
        </authorList>
    </citation>
    <scope>NUCLEOTIDE SEQUENCE [LARGE SCALE GENOMIC DNA]</scope>
    <source>
        <strain evidence="1">ISS3</strain>
    </source>
</reference>
<dbReference type="Proteomes" id="UP000054776">
    <property type="component" value="Unassembled WGS sequence"/>
</dbReference>
<sequence>MNSGTKWEQHCAEVGPSPRPLFTVPCANKKYRNHAGRRVLLLFCPTSHVSAPCLACTYCSQTFSTPNMVLLSELLTSFSWITADTLVAWFVHMPVRMFIPPYLLSGMLEPCFFLICAEQLLQFVAQALDEQPFGFLLRAGDPQWYGGRWAVT</sequence>
<comment type="caution">
    <text evidence="1">The sequence shown here is derived from an EMBL/GenBank/DDBJ whole genome shotgun (WGS) entry which is preliminary data.</text>
</comment>
<dbReference type="OrthoDB" id="10383670at2759"/>
<gene>
    <name evidence="1" type="ORF">T01_3121</name>
</gene>
<evidence type="ECO:0000313" key="1">
    <source>
        <dbReference type="EMBL" id="KRY33198.1"/>
    </source>
</evidence>
<evidence type="ECO:0000313" key="2">
    <source>
        <dbReference type="Proteomes" id="UP000054776"/>
    </source>
</evidence>
<name>A0A0V1B884_TRISP</name>
<accession>A0A0V1B884</accession>